<comment type="caution">
    <text evidence="8">The sequence shown here is derived from an EMBL/GenBank/DDBJ whole genome shotgun (WGS) entry which is preliminary data.</text>
</comment>
<dbReference type="RefSeq" id="WP_126022155.1">
    <property type="nucleotide sequence ID" value="NZ_RXFT01000005.1"/>
</dbReference>
<feature type="domain" description="DUF2345" evidence="6">
    <location>
        <begin position="619"/>
        <end position="765"/>
    </location>
</feature>
<dbReference type="NCBIfam" id="TIGR03361">
    <property type="entry name" value="VI_Rhs_Vgr"/>
    <property type="match status" value="1"/>
</dbReference>
<dbReference type="Pfam" id="PF10106">
    <property type="entry name" value="DUF2345"/>
    <property type="match status" value="1"/>
</dbReference>
<dbReference type="Gene3D" id="2.40.50.230">
    <property type="entry name" value="Gp5 N-terminal domain"/>
    <property type="match status" value="1"/>
</dbReference>
<dbReference type="OrthoDB" id="1907165at2"/>
<dbReference type="Gene3D" id="3.55.50.10">
    <property type="entry name" value="Baseplate protein-like domains"/>
    <property type="match status" value="1"/>
</dbReference>
<feature type="compositionally biased region" description="Polar residues" evidence="4">
    <location>
        <begin position="494"/>
        <end position="504"/>
    </location>
</feature>
<evidence type="ECO:0000313" key="8">
    <source>
        <dbReference type="EMBL" id="RUR67992.1"/>
    </source>
</evidence>
<feature type="compositionally biased region" description="Basic and acidic residues" evidence="4">
    <location>
        <begin position="482"/>
        <end position="493"/>
    </location>
</feature>
<dbReference type="InterPro" id="IPR037026">
    <property type="entry name" value="Vgr_OB-fold_dom_sf"/>
</dbReference>
<name>A0A433MJN1_9BURK</name>
<evidence type="ECO:0000256" key="3">
    <source>
        <dbReference type="ARBA" id="ARBA00022525"/>
    </source>
</evidence>
<dbReference type="InterPro" id="IPR017847">
    <property type="entry name" value="T6SS_RhsGE_Vgr_subset"/>
</dbReference>
<proteinExistence type="inferred from homology"/>
<dbReference type="Gene3D" id="2.30.110.50">
    <property type="match status" value="1"/>
</dbReference>
<dbReference type="NCBIfam" id="TIGR01646">
    <property type="entry name" value="vgr_GE"/>
    <property type="match status" value="1"/>
</dbReference>
<dbReference type="Pfam" id="PF13296">
    <property type="entry name" value="T6SS_Vgr"/>
    <property type="match status" value="1"/>
</dbReference>
<dbReference type="SUPFAM" id="SSF69349">
    <property type="entry name" value="Phage fibre proteins"/>
    <property type="match status" value="1"/>
</dbReference>
<dbReference type="EMBL" id="RXFT01000005">
    <property type="protein sequence ID" value="RUR67992.1"/>
    <property type="molecule type" value="Genomic_DNA"/>
</dbReference>
<dbReference type="SUPFAM" id="SSF69255">
    <property type="entry name" value="gp5 N-terminal domain-like"/>
    <property type="match status" value="1"/>
</dbReference>
<comment type="similarity">
    <text evidence="2">Belongs to the VgrG protein family.</text>
</comment>
<dbReference type="PANTHER" id="PTHR32305:SF15">
    <property type="entry name" value="PROTEIN RHSA-RELATED"/>
    <property type="match status" value="1"/>
</dbReference>
<dbReference type="Pfam" id="PF05954">
    <property type="entry name" value="Phage_GPD"/>
    <property type="match status" value="1"/>
</dbReference>
<evidence type="ECO:0000256" key="1">
    <source>
        <dbReference type="ARBA" id="ARBA00004613"/>
    </source>
</evidence>
<sequence>MRRRVGVRTPAGDALRFHRLAGREELSRLYSFDLDLLGSHDAVDPNAMLGKSATVVIQTESGEARHLDGIATRFGLSGEDDRHCFYRMQLRPWLWLATLRSDFRIFQDQSVPEIVAAVLERYGHPFERRLGRSYRRWNYCVQYGESDFDFISRLCEHEGVYYFFRHEAAQHVLVFADDIAGSHGPLPGGEELRFHVDEQAGMTGGPDAGERVYEWTACEEVRPGRFLHDDYDDLHPRADLSQSRQKAIGHDHDRYEQYEWPGGYTRLEDGDAYAAIRNEEQHSERSRASGRSNRRDLAPGFTMRLAEHPRADQNRQYLLLGVSYDLQENLQATEGRQSSEGSVQRFAFEAQPTSLAWRPRRTTPKPRTHGPQTAVVVGPAAEEIWTDQHGRIKVQFHWDRLGRHDENTSCWMRVSSNWAGANFGEVALPRIGQGVIVDFLNGDPDCPIVIGRVHNADLMPAWALPAQKHLAGYRSRELGGGERGNHLALDDTSGKPQAQLKSDHLSSSISLGHIGRIESTAGRQEDRGQGFELRTDGHGAVRASAGLLITTEARPNAQAHITDMRETVERLAQGRELHAGLGRMAHDAGAQEAGDQDEVVRELKEQDEAIRGSPDAAMQGEFSEFARPHLTLASPAGIQAATQGSTHVASTGHNALTSGAHTSVSAGRSLLASARDAVRLFACKAGMRLIAGNADIDIQALRNSINLLGRLNIKLEAERITITAKEEVLINGGSSFSRWNAQGIVHGTNGLWREHAATHSFVGPASRAPQLVNQDPNAAFDQELIFHHLDENNSTAARQVFRLVREGEQPPRGPATAGAQAADRGGAITSSDGSTQAQRADAPEFYKVRWLGRIKENSNAEGSA</sequence>
<dbReference type="Gene3D" id="4.10.220.110">
    <property type="match status" value="1"/>
</dbReference>
<dbReference type="PANTHER" id="PTHR32305">
    <property type="match status" value="1"/>
</dbReference>
<evidence type="ECO:0000259" key="7">
    <source>
        <dbReference type="Pfam" id="PF13296"/>
    </source>
</evidence>
<dbReference type="Proteomes" id="UP000281118">
    <property type="component" value="Unassembled WGS sequence"/>
</dbReference>
<dbReference type="InterPro" id="IPR006531">
    <property type="entry name" value="Gp5/Vgr_OB"/>
</dbReference>
<feature type="compositionally biased region" description="Polar residues" evidence="4">
    <location>
        <begin position="828"/>
        <end position="838"/>
    </location>
</feature>
<dbReference type="InterPro" id="IPR006533">
    <property type="entry name" value="T6SS_Vgr_RhsGE"/>
</dbReference>
<dbReference type="InterPro" id="IPR050708">
    <property type="entry name" value="T6SS_VgrG/RHS"/>
</dbReference>
<dbReference type="Pfam" id="PF04717">
    <property type="entry name" value="Phage_base_V"/>
    <property type="match status" value="1"/>
</dbReference>
<dbReference type="GO" id="GO:0005576">
    <property type="term" value="C:extracellular region"/>
    <property type="evidence" value="ECO:0007669"/>
    <property type="project" value="UniProtKB-SubCell"/>
</dbReference>
<keyword evidence="3" id="KW-0964">Secreted</keyword>
<feature type="region of interest" description="Disordered" evidence="4">
    <location>
        <begin position="482"/>
        <end position="504"/>
    </location>
</feature>
<feature type="region of interest" description="Disordered" evidence="4">
    <location>
        <begin position="805"/>
        <end position="842"/>
    </location>
</feature>
<feature type="domain" description="Putative type VI secretion system Rhs element associated Vgr" evidence="7">
    <location>
        <begin position="479"/>
        <end position="585"/>
    </location>
</feature>
<dbReference type="InterPro" id="IPR018769">
    <property type="entry name" value="VgrG2_DUF2345"/>
</dbReference>
<gene>
    <name evidence="8" type="primary">tssI</name>
    <name evidence="8" type="ORF">EJP67_13085</name>
</gene>
<reference evidence="8 9" key="1">
    <citation type="submission" date="2018-12" db="EMBL/GenBank/DDBJ databases">
        <title>The genome sequences of Variovorax guangxiensis DSM 27352.</title>
        <authorList>
            <person name="Gao J."/>
            <person name="Sun J."/>
        </authorList>
    </citation>
    <scope>NUCLEOTIDE SEQUENCE [LARGE SCALE GENOMIC DNA]</scope>
    <source>
        <strain evidence="8 9">DSM 27352</strain>
    </source>
</reference>
<evidence type="ECO:0000256" key="2">
    <source>
        <dbReference type="ARBA" id="ARBA00005558"/>
    </source>
</evidence>
<evidence type="ECO:0000256" key="4">
    <source>
        <dbReference type="SAM" id="MobiDB-lite"/>
    </source>
</evidence>
<evidence type="ECO:0000259" key="5">
    <source>
        <dbReference type="Pfam" id="PF04717"/>
    </source>
</evidence>
<dbReference type="AlphaFoldDB" id="A0A433MJN1"/>
<evidence type="ECO:0000313" key="9">
    <source>
        <dbReference type="Proteomes" id="UP000281118"/>
    </source>
</evidence>
<accession>A0A433MJN1</accession>
<comment type="subcellular location">
    <subcellularLocation>
        <location evidence="1">Secreted</location>
    </subcellularLocation>
</comment>
<organism evidence="8 9">
    <name type="scientific">Variovorax guangxiensis</name>
    <dbReference type="NCBI Taxonomy" id="1775474"/>
    <lineage>
        <taxon>Bacteria</taxon>
        <taxon>Pseudomonadati</taxon>
        <taxon>Pseudomonadota</taxon>
        <taxon>Betaproteobacteria</taxon>
        <taxon>Burkholderiales</taxon>
        <taxon>Comamonadaceae</taxon>
        <taxon>Variovorax</taxon>
    </lineage>
</organism>
<protein>
    <submittedName>
        <fullName evidence="8">Type VI secretion system tip protein VgrG</fullName>
    </submittedName>
</protein>
<dbReference type="InterPro" id="IPR028244">
    <property type="entry name" value="T6SS_Rhs_Vgr_dom"/>
</dbReference>
<feature type="domain" description="Gp5/Type VI secretion system Vgr protein OB-fold" evidence="5">
    <location>
        <begin position="387"/>
        <end position="453"/>
    </location>
</feature>
<evidence type="ECO:0000259" key="6">
    <source>
        <dbReference type="Pfam" id="PF10106"/>
    </source>
</evidence>
<dbReference type="SUPFAM" id="SSF69279">
    <property type="entry name" value="Phage tail proteins"/>
    <property type="match status" value="2"/>
</dbReference>